<evidence type="ECO:0000313" key="3">
    <source>
        <dbReference type="Proteomes" id="UP001595696"/>
    </source>
</evidence>
<keyword evidence="3" id="KW-1185">Reference proteome</keyword>
<keyword evidence="2" id="KW-0560">Oxidoreductase</keyword>
<evidence type="ECO:0000313" key="2">
    <source>
        <dbReference type="EMBL" id="MFC3965320.1"/>
    </source>
</evidence>
<reference evidence="3" key="1">
    <citation type="journal article" date="2019" name="Int. J. Syst. Evol. Microbiol.">
        <title>The Global Catalogue of Microorganisms (GCM) 10K type strain sequencing project: providing services to taxonomists for standard genome sequencing and annotation.</title>
        <authorList>
            <consortium name="The Broad Institute Genomics Platform"/>
            <consortium name="The Broad Institute Genome Sequencing Center for Infectious Disease"/>
            <person name="Wu L."/>
            <person name="Ma J."/>
        </authorList>
    </citation>
    <scope>NUCLEOTIDE SEQUENCE [LARGE SCALE GENOMIC DNA]</scope>
    <source>
        <strain evidence="3">CGMCC 4.7330</strain>
    </source>
</reference>
<dbReference type="GO" id="GO:0016491">
    <property type="term" value="F:oxidoreductase activity"/>
    <property type="evidence" value="ECO:0007669"/>
    <property type="project" value="UniProtKB-KW"/>
</dbReference>
<gene>
    <name evidence="2" type="ORF">ACFO0B_25305</name>
</gene>
<dbReference type="PANTHER" id="PTHR36151">
    <property type="entry name" value="BLR2777 PROTEIN"/>
    <property type="match status" value="1"/>
</dbReference>
<dbReference type="EC" id="1.-.-.-" evidence="2"/>
<dbReference type="Proteomes" id="UP001595696">
    <property type="component" value="Unassembled WGS sequence"/>
</dbReference>
<dbReference type="InterPro" id="IPR018713">
    <property type="entry name" value="MPAB/Lcp_cat_dom"/>
</dbReference>
<comment type="caution">
    <text evidence="2">The sequence shown here is derived from an EMBL/GenBank/DDBJ whole genome shotgun (WGS) entry which is preliminary data.</text>
</comment>
<proteinExistence type="predicted"/>
<dbReference type="PANTHER" id="PTHR36151:SF3">
    <property type="entry name" value="ER-BOUND OXYGENASE MPAB_MPAB'_RUBBER OXYGENASE CATALYTIC DOMAIN-CONTAINING PROTEIN"/>
    <property type="match status" value="1"/>
</dbReference>
<organism evidence="2 3">
    <name type="scientific">Nocardia jiangsuensis</name>
    <dbReference type="NCBI Taxonomy" id="1691563"/>
    <lineage>
        <taxon>Bacteria</taxon>
        <taxon>Bacillati</taxon>
        <taxon>Actinomycetota</taxon>
        <taxon>Actinomycetes</taxon>
        <taxon>Mycobacteriales</taxon>
        <taxon>Nocardiaceae</taxon>
        <taxon>Nocardia</taxon>
    </lineage>
</organism>
<name>A0ABV8E068_9NOCA</name>
<feature type="domain" description="ER-bound oxygenase mpaB/mpaB'/Rubber oxygenase catalytic" evidence="1">
    <location>
        <begin position="42"/>
        <end position="270"/>
    </location>
</feature>
<protein>
    <submittedName>
        <fullName evidence="2">Oxygenase MpaB family protein</fullName>
        <ecNumber evidence="2">1.-.-.-</ecNumber>
    </submittedName>
</protein>
<dbReference type="RefSeq" id="WP_378615066.1">
    <property type="nucleotide sequence ID" value="NZ_JBHSAX010000019.1"/>
</dbReference>
<accession>A0ABV8E068</accession>
<evidence type="ECO:0000259" key="1">
    <source>
        <dbReference type="Pfam" id="PF09995"/>
    </source>
</evidence>
<dbReference type="EMBL" id="JBHSAX010000019">
    <property type="protein sequence ID" value="MFC3965320.1"/>
    <property type="molecule type" value="Genomic_DNA"/>
</dbReference>
<dbReference type="Pfam" id="PF09995">
    <property type="entry name" value="MPAB_Lcp_cat"/>
    <property type="match status" value="1"/>
</dbReference>
<sequence>MNAIKHNILAAMERIGGRHDDPAVYGGPAGDPGLCGPGSVSWKITADLGSVISAATAAIVMELLHPSVMAGVGQLSNYREDPFRRARTTLGYVLTTTFGNTDAAAGLIGQVKTIHGHINGTRPDGVPFDALDPELLTWVHTAIPWMILRSYERNNSPLTPGERDRYLAEQAVIGRLGGGSDIPETMAELADYVEAMRPRLAVTEQTLEFFEFLMTAPLLPIRAPGPLDRVLHAYVAHAGMSLAPEWARRLTGYHHAPLTDTLVFAPYLRTSAPLTRWVVGEPPYARQARLRAGATPAAEQPLAIISR</sequence>